<evidence type="ECO:0000259" key="7">
    <source>
        <dbReference type="Pfam" id="PF00881"/>
    </source>
</evidence>
<evidence type="ECO:0000256" key="1">
    <source>
        <dbReference type="ARBA" id="ARBA00001917"/>
    </source>
</evidence>
<accession>A0A317CBJ6</accession>
<protein>
    <submittedName>
        <fullName evidence="8">NAD(P)H-dependent oxidoreductase</fullName>
    </submittedName>
</protein>
<dbReference type="PANTHER" id="PTHR43673">
    <property type="entry name" value="NAD(P)H NITROREDUCTASE YDGI-RELATED"/>
    <property type="match status" value="1"/>
</dbReference>
<dbReference type="GO" id="GO:0016491">
    <property type="term" value="F:oxidoreductase activity"/>
    <property type="evidence" value="ECO:0007669"/>
    <property type="project" value="UniProtKB-KW"/>
</dbReference>
<evidence type="ECO:0000256" key="4">
    <source>
        <dbReference type="ARBA" id="ARBA00022643"/>
    </source>
</evidence>
<dbReference type="InterPro" id="IPR033878">
    <property type="entry name" value="NfsB-like"/>
</dbReference>
<dbReference type="RefSeq" id="WP_109824332.1">
    <property type="nucleotide sequence ID" value="NZ_QGKL01000039.1"/>
</dbReference>
<dbReference type="InterPro" id="IPR029479">
    <property type="entry name" value="Nitroreductase"/>
</dbReference>
<dbReference type="CDD" id="cd02149">
    <property type="entry name" value="NfsB-like"/>
    <property type="match status" value="1"/>
</dbReference>
<proteinExistence type="inferred from homology"/>
<comment type="similarity">
    <text evidence="2">Belongs to the nitroreductase family.</text>
</comment>
<name>A0A317CBJ6_9GAMM</name>
<comment type="cofactor">
    <cofactor evidence="1">
        <name>FMN</name>
        <dbReference type="ChEBI" id="CHEBI:58210"/>
    </cofactor>
</comment>
<reference evidence="8 9" key="1">
    <citation type="submission" date="2018-05" db="EMBL/GenBank/DDBJ databases">
        <title>Leucothrix arctica sp. nov., isolated from Arctic seawater.</title>
        <authorList>
            <person name="Choi A."/>
            <person name="Baek K."/>
        </authorList>
    </citation>
    <scope>NUCLEOTIDE SEQUENCE [LARGE SCALE GENOMIC DNA]</scope>
    <source>
        <strain evidence="8 9">IMCC9719</strain>
    </source>
</reference>
<dbReference type="Pfam" id="PF00881">
    <property type="entry name" value="Nitroreductase"/>
    <property type="match status" value="1"/>
</dbReference>
<evidence type="ECO:0000313" key="8">
    <source>
        <dbReference type="EMBL" id="PWQ94683.1"/>
    </source>
</evidence>
<feature type="domain" description="Nitroreductase" evidence="7">
    <location>
        <begin position="8"/>
        <end position="183"/>
    </location>
</feature>
<comment type="caution">
    <text evidence="8">The sequence shown here is derived from an EMBL/GenBank/DDBJ whole genome shotgun (WGS) entry which is preliminary data.</text>
</comment>
<evidence type="ECO:0000256" key="6">
    <source>
        <dbReference type="ARBA" id="ARBA00023002"/>
    </source>
</evidence>
<sequence length="208" mass="22807">MDILNALQWRYAVQQFSNEILDDAEVTSLLEATRLSASSFGLQPYRILLVTSQALKQQLLEHSYGQDKVVNNSHLLVFAAQTSTADSLVNDYVARVSETRQIPTSDLAGMEKAFKSTLGYKTPEQLLEWAHHQVNIALGNLLTCAAIMKIDTCPMGGFIPEAYDDVLGLKAQGLTASVVCALGKRHEADKVAAIPKVRVPYADMVIEV</sequence>
<keyword evidence="3" id="KW-0285">Flavoprotein</keyword>
<dbReference type="InterPro" id="IPR000415">
    <property type="entry name" value="Nitroreductase-like"/>
</dbReference>
<dbReference type="Gene3D" id="3.40.109.10">
    <property type="entry name" value="NADH Oxidase"/>
    <property type="match status" value="1"/>
</dbReference>
<dbReference type="SUPFAM" id="SSF55469">
    <property type="entry name" value="FMN-dependent nitroreductase-like"/>
    <property type="match status" value="1"/>
</dbReference>
<evidence type="ECO:0000256" key="5">
    <source>
        <dbReference type="ARBA" id="ARBA00022857"/>
    </source>
</evidence>
<dbReference type="OrthoDB" id="9809288at2"/>
<dbReference type="PANTHER" id="PTHR43673:SF2">
    <property type="entry name" value="NITROREDUCTASE"/>
    <property type="match status" value="1"/>
</dbReference>
<keyword evidence="4" id="KW-0288">FMN</keyword>
<organism evidence="8 9">
    <name type="scientific">Leucothrix arctica</name>
    <dbReference type="NCBI Taxonomy" id="1481894"/>
    <lineage>
        <taxon>Bacteria</taxon>
        <taxon>Pseudomonadati</taxon>
        <taxon>Pseudomonadota</taxon>
        <taxon>Gammaproteobacteria</taxon>
        <taxon>Thiotrichales</taxon>
        <taxon>Thiotrichaceae</taxon>
        <taxon>Leucothrix</taxon>
    </lineage>
</organism>
<dbReference type="EMBL" id="QGKL01000039">
    <property type="protein sequence ID" value="PWQ94683.1"/>
    <property type="molecule type" value="Genomic_DNA"/>
</dbReference>
<keyword evidence="6" id="KW-0560">Oxidoreductase</keyword>
<dbReference type="AlphaFoldDB" id="A0A317CBJ6"/>
<evidence type="ECO:0000256" key="3">
    <source>
        <dbReference type="ARBA" id="ARBA00022630"/>
    </source>
</evidence>
<evidence type="ECO:0000313" key="9">
    <source>
        <dbReference type="Proteomes" id="UP000245506"/>
    </source>
</evidence>
<evidence type="ECO:0000256" key="2">
    <source>
        <dbReference type="ARBA" id="ARBA00007118"/>
    </source>
</evidence>
<dbReference type="Proteomes" id="UP000245506">
    <property type="component" value="Unassembled WGS sequence"/>
</dbReference>
<gene>
    <name evidence="8" type="ORF">DKT75_15430</name>
</gene>
<keyword evidence="9" id="KW-1185">Reference proteome</keyword>
<keyword evidence="5" id="KW-0521">NADP</keyword>